<protein>
    <submittedName>
        <fullName evidence="1">Uncharacterized protein</fullName>
    </submittedName>
</protein>
<evidence type="ECO:0000313" key="1">
    <source>
        <dbReference type="EMBL" id="KAH6933045.1"/>
    </source>
</evidence>
<dbReference type="EMBL" id="CM023484">
    <property type="protein sequence ID" value="KAH6933045.1"/>
    <property type="molecule type" value="Genomic_DNA"/>
</dbReference>
<comment type="caution">
    <text evidence="1">The sequence shown here is derived from an EMBL/GenBank/DDBJ whole genome shotgun (WGS) entry which is preliminary data.</text>
</comment>
<organism evidence="1 2">
    <name type="scientific">Hyalomma asiaticum</name>
    <name type="common">Tick</name>
    <dbReference type="NCBI Taxonomy" id="266040"/>
    <lineage>
        <taxon>Eukaryota</taxon>
        <taxon>Metazoa</taxon>
        <taxon>Ecdysozoa</taxon>
        <taxon>Arthropoda</taxon>
        <taxon>Chelicerata</taxon>
        <taxon>Arachnida</taxon>
        <taxon>Acari</taxon>
        <taxon>Parasitiformes</taxon>
        <taxon>Ixodida</taxon>
        <taxon>Ixodoidea</taxon>
        <taxon>Ixodidae</taxon>
        <taxon>Hyalomminae</taxon>
        <taxon>Hyalomma</taxon>
    </lineage>
</organism>
<sequence>MHSCGFPPEGPDAGLGSAAFYGSAPHPVLVQYRANHRHASARAYASKASNASPRVTLGGEAVNAGERSSGHVGVKSRDHTDRSSRYFFA</sequence>
<proteinExistence type="predicted"/>
<dbReference type="Proteomes" id="UP000821845">
    <property type="component" value="Chromosome 4"/>
</dbReference>
<name>A0ACB7SEK5_HYAAI</name>
<evidence type="ECO:0000313" key="2">
    <source>
        <dbReference type="Proteomes" id="UP000821845"/>
    </source>
</evidence>
<keyword evidence="2" id="KW-1185">Reference proteome</keyword>
<reference evidence="1" key="1">
    <citation type="submission" date="2020-05" db="EMBL/GenBank/DDBJ databases">
        <title>Large-scale comparative analyses of tick genomes elucidate their genetic diversity and vector capacities.</title>
        <authorList>
            <person name="Jia N."/>
            <person name="Wang J."/>
            <person name="Shi W."/>
            <person name="Du L."/>
            <person name="Sun Y."/>
            <person name="Zhan W."/>
            <person name="Jiang J."/>
            <person name="Wang Q."/>
            <person name="Zhang B."/>
            <person name="Ji P."/>
            <person name="Sakyi L.B."/>
            <person name="Cui X."/>
            <person name="Yuan T."/>
            <person name="Jiang B."/>
            <person name="Yang W."/>
            <person name="Lam T.T.-Y."/>
            <person name="Chang Q."/>
            <person name="Ding S."/>
            <person name="Wang X."/>
            <person name="Zhu J."/>
            <person name="Ruan X."/>
            <person name="Zhao L."/>
            <person name="Wei J."/>
            <person name="Que T."/>
            <person name="Du C."/>
            <person name="Cheng J."/>
            <person name="Dai P."/>
            <person name="Han X."/>
            <person name="Huang E."/>
            <person name="Gao Y."/>
            <person name="Liu J."/>
            <person name="Shao H."/>
            <person name="Ye R."/>
            <person name="Li L."/>
            <person name="Wei W."/>
            <person name="Wang X."/>
            <person name="Wang C."/>
            <person name="Yang T."/>
            <person name="Huo Q."/>
            <person name="Li W."/>
            <person name="Guo W."/>
            <person name="Chen H."/>
            <person name="Zhou L."/>
            <person name="Ni X."/>
            <person name="Tian J."/>
            <person name="Zhou Y."/>
            <person name="Sheng Y."/>
            <person name="Liu T."/>
            <person name="Pan Y."/>
            <person name="Xia L."/>
            <person name="Li J."/>
            <person name="Zhao F."/>
            <person name="Cao W."/>
        </authorList>
    </citation>
    <scope>NUCLEOTIDE SEQUENCE</scope>
    <source>
        <strain evidence="1">Hyas-2018</strain>
    </source>
</reference>
<accession>A0ACB7SEK5</accession>
<gene>
    <name evidence="1" type="ORF">HPB50_011707</name>
</gene>